<evidence type="ECO:0000259" key="21">
    <source>
        <dbReference type="Pfam" id="PF05199"/>
    </source>
</evidence>
<evidence type="ECO:0000256" key="13">
    <source>
        <dbReference type="ARBA" id="ARBA00023235"/>
    </source>
</evidence>
<protein>
    <recommendedName>
        <fullName evidence="17">Cholesterol oxidase</fullName>
        <ecNumber evidence="16">1.1.3.6</ecNumber>
        <ecNumber evidence="14">5.3.3.1</ecNumber>
    </recommendedName>
    <alternativeName>
        <fullName evidence="18">Cholesterol isomerase</fullName>
    </alternativeName>
</protein>
<dbReference type="InterPro" id="IPR036188">
    <property type="entry name" value="FAD/NAD-bd_sf"/>
</dbReference>
<dbReference type="PROSITE" id="PS00198">
    <property type="entry name" value="4FE4S_FER_1"/>
    <property type="match status" value="1"/>
</dbReference>
<dbReference type="Pfam" id="PF00890">
    <property type="entry name" value="FAD_binding_2"/>
    <property type="match status" value="1"/>
</dbReference>
<dbReference type="InterPro" id="IPR017900">
    <property type="entry name" value="4Fe4S_Fe_S_CS"/>
</dbReference>
<evidence type="ECO:0000256" key="9">
    <source>
        <dbReference type="ARBA" id="ARBA00023014"/>
    </source>
</evidence>
<dbReference type="Pfam" id="PF05199">
    <property type="entry name" value="GMC_oxred_C"/>
    <property type="match status" value="1"/>
</dbReference>
<keyword evidence="11" id="KW-1207">Sterol metabolism</keyword>
<dbReference type="Pfam" id="PF00732">
    <property type="entry name" value="GMC_oxred_N"/>
    <property type="match status" value="1"/>
</dbReference>
<evidence type="ECO:0000256" key="11">
    <source>
        <dbReference type="ARBA" id="ARBA00023166"/>
    </source>
</evidence>
<name>A0ABY5DY55_9ACTN</name>
<evidence type="ECO:0000256" key="18">
    <source>
        <dbReference type="ARBA" id="ARBA00049778"/>
    </source>
</evidence>
<evidence type="ECO:0000256" key="5">
    <source>
        <dbReference type="ARBA" id="ARBA00022723"/>
    </source>
</evidence>
<proteinExistence type="inferred from homology"/>
<evidence type="ECO:0000256" key="2">
    <source>
        <dbReference type="ARBA" id="ARBA00010790"/>
    </source>
</evidence>
<feature type="domain" description="Glucose-methanol-choline oxidoreductase C-terminal" evidence="21">
    <location>
        <begin position="467"/>
        <end position="525"/>
    </location>
</feature>
<keyword evidence="13" id="KW-0413">Isomerase</keyword>
<feature type="domain" description="Glucose-methanol-choline oxidoreductase N-terminal" evidence="19">
    <location>
        <begin position="192"/>
        <end position="286"/>
    </location>
</feature>
<keyword evidence="8" id="KW-0408">Iron</keyword>
<dbReference type="SUPFAM" id="SSF51905">
    <property type="entry name" value="FAD/NAD(P)-binding domain"/>
    <property type="match status" value="1"/>
</dbReference>
<keyword evidence="12" id="KW-0753">Steroid metabolism</keyword>
<keyword evidence="7" id="KW-0560">Oxidoreductase</keyword>
<dbReference type="PANTHER" id="PTHR47470:SF1">
    <property type="entry name" value="FAD-DEPENDENT OXIDOREDUCTASE 2 FAD BINDING DOMAIN-CONTAINING PROTEIN"/>
    <property type="match status" value="1"/>
</dbReference>
<evidence type="ECO:0000313" key="23">
    <source>
        <dbReference type="Proteomes" id="UP001056035"/>
    </source>
</evidence>
<gene>
    <name evidence="22" type="ORF">NBH00_10455</name>
</gene>
<dbReference type="EMBL" id="CP098502">
    <property type="protein sequence ID" value="UTI66611.1"/>
    <property type="molecule type" value="Genomic_DNA"/>
</dbReference>
<dbReference type="Gene3D" id="3.50.50.60">
    <property type="entry name" value="FAD/NAD(P)-binding domain"/>
    <property type="match status" value="3"/>
</dbReference>
<evidence type="ECO:0000256" key="15">
    <source>
        <dbReference type="ARBA" id="ARBA00049645"/>
    </source>
</evidence>
<organism evidence="22 23">
    <name type="scientific">Paraconexibacter antarcticus</name>
    <dbReference type="NCBI Taxonomy" id="2949664"/>
    <lineage>
        <taxon>Bacteria</taxon>
        <taxon>Bacillati</taxon>
        <taxon>Actinomycetota</taxon>
        <taxon>Thermoleophilia</taxon>
        <taxon>Solirubrobacterales</taxon>
        <taxon>Paraconexibacteraceae</taxon>
        <taxon>Paraconexibacter</taxon>
    </lineage>
</organism>
<comment type="similarity">
    <text evidence="2">Belongs to the GMC oxidoreductase family.</text>
</comment>
<keyword evidence="9" id="KW-0411">Iron-sulfur</keyword>
<dbReference type="EC" id="5.3.3.1" evidence="14"/>
<evidence type="ECO:0000256" key="4">
    <source>
        <dbReference type="ARBA" id="ARBA00022630"/>
    </source>
</evidence>
<feature type="domain" description="FAD-dependent oxidoreductase 2 FAD-binding" evidence="20">
    <location>
        <begin position="13"/>
        <end position="46"/>
    </location>
</feature>
<keyword evidence="3" id="KW-0153">Cholesterol metabolism</keyword>
<evidence type="ECO:0000259" key="20">
    <source>
        <dbReference type="Pfam" id="PF00890"/>
    </source>
</evidence>
<dbReference type="InterPro" id="IPR052542">
    <property type="entry name" value="Cholesterol_Oxidase"/>
</dbReference>
<comment type="pathway">
    <text evidence="15">Steroid metabolism; cholesterol degradation.</text>
</comment>
<evidence type="ECO:0000256" key="14">
    <source>
        <dbReference type="ARBA" id="ARBA00038856"/>
    </source>
</evidence>
<accession>A0ABY5DY55</accession>
<keyword evidence="4" id="KW-0285">Flavoprotein</keyword>
<dbReference type="RefSeq" id="WP_254573279.1">
    <property type="nucleotide sequence ID" value="NZ_CP098502.1"/>
</dbReference>
<evidence type="ECO:0000256" key="8">
    <source>
        <dbReference type="ARBA" id="ARBA00023004"/>
    </source>
</evidence>
<comment type="cofactor">
    <cofactor evidence="1">
        <name>FAD</name>
        <dbReference type="ChEBI" id="CHEBI:57692"/>
    </cofactor>
</comment>
<evidence type="ECO:0000256" key="7">
    <source>
        <dbReference type="ARBA" id="ARBA00023002"/>
    </source>
</evidence>
<evidence type="ECO:0000256" key="16">
    <source>
        <dbReference type="ARBA" id="ARBA00049723"/>
    </source>
</evidence>
<evidence type="ECO:0000256" key="12">
    <source>
        <dbReference type="ARBA" id="ARBA00023221"/>
    </source>
</evidence>
<keyword evidence="5" id="KW-0479">Metal-binding</keyword>
<dbReference type="EC" id="1.1.3.6" evidence="16"/>
<evidence type="ECO:0000259" key="19">
    <source>
        <dbReference type="Pfam" id="PF00732"/>
    </source>
</evidence>
<keyword evidence="10" id="KW-0443">Lipid metabolism</keyword>
<evidence type="ECO:0000313" key="22">
    <source>
        <dbReference type="EMBL" id="UTI66611.1"/>
    </source>
</evidence>
<dbReference type="InterPro" id="IPR007867">
    <property type="entry name" value="GMC_OxRtase_C"/>
</dbReference>
<evidence type="ECO:0000256" key="3">
    <source>
        <dbReference type="ARBA" id="ARBA00022548"/>
    </source>
</evidence>
<evidence type="ECO:0000256" key="10">
    <source>
        <dbReference type="ARBA" id="ARBA00023098"/>
    </source>
</evidence>
<dbReference type="InterPro" id="IPR000172">
    <property type="entry name" value="GMC_OxRdtase_N"/>
</dbReference>
<dbReference type="Proteomes" id="UP001056035">
    <property type="component" value="Chromosome"/>
</dbReference>
<sequence length="560" mass="59980">MSAPGPSAAHDFDWIVIGSGFGGSTSALRLAEKGYSVGVLESGSRFEDDEFAKNTWDLKRYFFAPKVGLRGILRLSIFKHVTIVSGSGVGGGSLGYANTLYVPPKAFFEDGQWAGLSDSWEAELAAHYAEAERMLGVVTYDEDDPADQVLKALGAHLGVSDTYGKTRVGVFLGEPGRTVPDPYFGGEGPARTGCTRCARCMVGCPVGAKNTLRKNYLWFAEKLGVKVMAEREVVDIRPLGAADGSEGYEIVTQRSGAWLRKQRKVFRARGVVVAAGALGTNKLLQNCRLVGGLPAISPRLGELVRTNSEAVLTVRLPEGAIGDQTKRVAITSSIYPDAHTHIETCHYGEDGDAMGMLYTVLVGDGTSVTRPLKWVAAMLRRPGQTLRTLNPRGWSRNTIILLVMQTLDNAIALRPVKTRSGRIRLQTEQDPTKPNPTFIPVANQAAEWIAKEYGGIPQSSLMEAVGNMPTTAHILGGAVIAGSPEEGVVDSRQRLFGYENLLICDGSVIPANVGVNPSLTITALAERAISLVPPAPEREIRAEQVAAESAPRAKSAEAPV</sequence>
<keyword evidence="23" id="KW-1185">Reference proteome</keyword>
<reference evidence="22 23" key="1">
    <citation type="submission" date="2022-06" db="EMBL/GenBank/DDBJ databases">
        <title>Paraconexibacter antarcticus.</title>
        <authorList>
            <person name="Kim C.S."/>
        </authorList>
    </citation>
    <scope>NUCLEOTIDE SEQUENCE [LARGE SCALE GENOMIC DNA]</scope>
    <source>
        <strain evidence="22 23">02-257</strain>
    </source>
</reference>
<dbReference type="PANTHER" id="PTHR47470">
    <property type="entry name" value="CHOLESTEROL OXIDASE"/>
    <property type="match status" value="1"/>
</dbReference>
<evidence type="ECO:0000256" key="17">
    <source>
        <dbReference type="ARBA" id="ARBA00049744"/>
    </source>
</evidence>
<keyword evidence="6" id="KW-0274">FAD</keyword>
<evidence type="ECO:0000256" key="1">
    <source>
        <dbReference type="ARBA" id="ARBA00001974"/>
    </source>
</evidence>
<evidence type="ECO:0000256" key="6">
    <source>
        <dbReference type="ARBA" id="ARBA00022827"/>
    </source>
</evidence>
<dbReference type="InterPro" id="IPR003953">
    <property type="entry name" value="FAD-dep_OxRdtase_2_FAD-bd"/>
</dbReference>